<evidence type="ECO:0000313" key="1">
    <source>
        <dbReference type="EMBL" id="RCS21877.1"/>
    </source>
</evidence>
<dbReference type="EMBL" id="QOZG01000013">
    <property type="protein sequence ID" value="RCS21877.1"/>
    <property type="molecule type" value="Genomic_DNA"/>
</dbReference>
<gene>
    <name evidence="1" type="ORF">DUT91_21580</name>
</gene>
<sequence>MTSPDVACFNSIAHRTDRLPQRMAPIPAMARRAELLIMLRETCFRTDVPIICVYSLKSAMLPYLCLFEE</sequence>
<evidence type="ECO:0000313" key="2">
    <source>
        <dbReference type="Proteomes" id="UP000253420"/>
    </source>
</evidence>
<dbReference type="AlphaFoldDB" id="A0A368JXL5"/>
<name>A0A368JXL5_9HYPH</name>
<keyword evidence="2" id="KW-1185">Reference proteome</keyword>
<protein>
    <submittedName>
        <fullName evidence="1">Uncharacterized protein</fullName>
    </submittedName>
</protein>
<proteinExistence type="predicted"/>
<comment type="caution">
    <text evidence="1">The sequence shown here is derived from an EMBL/GenBank/DDBJ whole genome shotgun (WGS) entry which is preliminary data.</text>
</comment>
<accession>A0A368JXL5</accession>
<reference evidence="1 2" key="1">
    <citation type="submission" date="2018-07" db="EMBL/GenBank/DDBJ databases">
        <title>The draft genome of Phyllobacterium salinisoli.</title>
        <authorList>
            <person name="Liu L."/>
            <person name="Li L."/>
            <person name="Zhang X."/>
            <person name="Liang L."/>
        </authorList>
    </citation>
    <scope>NUCLEOTIDE SEQUENCE [LARGE SCALE GENOMIC DNA]</scope>
    <source>
        <strain evidence="1 2">LLAN61</strain>
    </source>
</reference>
<dbReference type="Proteomes" id="UP000253420">
    <property type="component" value="Unassembled WGS sequence"/>
</dbReference>
<organism evidence="1 2">
    <name type="scientific">Phyllobacterium salinisoli</name>
    <dbReference type="NCBI Taxonomy" id="1899321"/>
    <lineage>
        <taxon>Bacteria</taxon>
        <taxon>Pseudomonadati</taxon>
        <taxon>Pseudomonadota</taxon>
        <taxon>Alphaproteobacteria</taxon>
        <taxon>Hyphomicrobiales</taxon>
        <taxon>Phyllobacteriaceae</taxon>
        <taxon>Phyllobacterium</taxon>
    </lineage>
</organism>